<evidence type="ECO:0000256" key="4">
    <source>
        <dbReference type="ARBA" id="ARBA00023136"/>
    </source>
</evidence>
<keyword evidence="4 5" id="KW-0472">Membrane</keyword>
<dbReference type="AlphaFoldDB" id="A0A1D7QZL9"/>
<organism evidence="6 7">
    <name type="scientific">Salisediminibacterium beveridgei</name>
    <dbReference type="NCBI Taxonomy" id="632773"/>
    <lineage>
        <taxon>Bacteria</taxon>
        <taxon>Bacillati</taxon>
        <taxon>Bacillota</taxon>
        <taxon>Bacilli</taxon>
        <taxon>Bacillales</taxon>
        <taxon>Bacillaceae</taxon>
        <taxon>Salisediminibacterium</taxon>
    </lineage>
</organism>
<evidence type="ECO:0000256" key="2">
    <source>
        <dbReference type="ARBA" id="ARBA00022692"/>
    </source>
</evidence>
<evidence type="ECO:0008006" key="8">
    <source>
        <dbReference type="Google" id="ProtNLM"/>
    </source>
</evidence>
<feature type="transmembrane region" description="Helical" evidence="5">
    <location>
        <begin position="312"/>
        <end position="333"/>
    </location>
</feature>
<dbReference type="Proteomes" id="UP000094463">
    <property type="component" value="Chromosome"/>
</dbReference>
<proteinExistence type="predicted"/>
<dbReference type="KEGG" id="bbev:BBEV_3136"/>
<dbReference type="PATRIC" id="fig|632773.3.peg.3282"/>
<dbReference type="EMBL" id="CP012502">
    <property type="protein sequence ID" value="AOM84453.1"/>
    <property type="molecule type" value="Genomic_DNA"/>
</dbReference>
<feature type="transmembrane region" description="Helical" evidence="5">
    <location>
        <begin position="47"/>
        <end position="67"/>
    </location>
</feature>
<sequence>MKKIMIKVNVIVMVLLVLPAVTSYAHVKWFTDTEPVRAPIEEIISPLFITLAILTAILLALLPGLIPKTMNIAFLKKADEKLSTFRPYTFPIIKYGAAIAIFVQIITGGLFAPELLAPGDVIVFLPWLAVILLLIPHTYATRSAGVILLILFAMTTWEYGIFHMLDYAFYLAVFFILLFKGTKLDQWSFPFLYLATGLSLCWVAVEKLVYPTMATDVILNHNVPTFGFSPEIFVVLTAFIEFVVGYLLVVGILNRLLALVLTLIFVSTTMLFGMTEIIGHFMIHMILITFIIEGVSFYRPPIDMHHTRLEKIVFIFLNFLFVLATILLIYYRFA</sequence>
<reference evidence="6 7" key="1">
    <citation type="submission" date="2015-08" db="EMBL/GenBank/DDBJ databases">
        <title>The complete genome sequence of Bacillus beveridgei MLTeJB.</title>
        <authorList>
            <person name="Hanson T.E."/>
            <person name="Mesa C."/>
            <person name="Basesman S.M."/>
            <person name="Oremland R.S."/>
        </authorList>
    </citation>
    <scope>NUCLEOTIDE SEQUENCE [LARGE SCALE GENOMIC DNA]</scope>
    <source>
        <strain evidence="6 7">MLTeJB</strain>
    </source>
</reference>
<feature type="transmembrane region" description="Helical" evidence="5">
    <location>
        <begin position="191"/>
        <end position="210"/>
    </location>
</feature>
<dbReference type="InterPro" id="IPR032808">
    <property type="entry name" value="DoxX"/>
</dbReference>
<comment type="subcellular location">
    <subcellularLocation>
        <location evidence="1">Membrane</location>
        <topology evidence="1">Multi-pass membrane protein</topology>
    </subcellularLocation>
</comment>
<dbReference type="Pfam" id="PF07681">
    <property type="entry name" value="DoxX"/>
    <property type="match status" value="1"/>
</dbReference>
<evidence type="ECO:0000313" key="7">
    <source>
        <dbReference type="Proteomes" id="UP000094463"/>
    </source>
</evidence>
<accession>A0A1D7QZL9</accession>
<protein>
    <recommendedName>
        <fullName evidence="8">DoxX protein</fullName>
    </recommendedName>
</protein>
<keyword evidence="3 5" id="KW-1133">Transmembrane helix</keyword>
<name>A0A1D7QZL9_9BACI</name>
<feature type="transmembrane region" description="Helical" evidence="5">
    <location>
        <begin position="281"/>
        <end position="300"/>
    </location>
</feature>
<evidence type="ECO:0000256" key="3">
    <source>
        <dbReference type="ARBA" id="ARBA00022989"/>
    </source>
</evidence>
<keyword evidence="7" id="KW-1185">Reference proteome</keyword>
<feature type="transmembrane region" description="Helical" evidence="5">
    <location>
        <begin position="88"/>
        <end position="109"/>
    </location>
</feature>
<gene>
    <name evidence="6" type="ORF">BBEV_3136</name>
</gene>
<keyword evidence="2 5" id="KW-0812">Transmembrane</keyword>
<feature type="transmembrane region" description="Helical" evidence="5">
    <location>
        <begin position="115"/>
        <end position="134"/>
    </location>
</feature>
<evidence type="ECO:0000256" key="5">
    <source>
        <dbReference type="SAM" id="Phobius"/>
    </source>
</evidence>
<dbReference type="GO" id="GO:0016020">
    <property type="term" value="C:membrane"/>
    <property type="evidence" value="ECO:0007669"/>
    <property type="project" value="UniProtKB-SubCell"/>
</dbReference>
<evidence type="ECO:0000256" key="1">
    <source>
        <dbReference type="ARBA" id="ARBA00004141"/>
    </source>
</evidence>
<evidence type="ECO:0000313" key="6">
    <source>
        <dbReference type="EMBL" id="AOM84453.1"/>
    </source>
</evidence>